<keyword evidence="6 14" id="KW-0479">Metal-binding</keyword>
<dbReference type="Gene3D" id="3.10.120.10">
    <property type="entry name" value="Cytochrome b5-like heme/steroid binding domain"/>
    <property type="match status" value="1"/>
</dbReference>
<dbReference type="GO" id="GO:0005789">
    <property type="term" value="C:endoplasmic reticulum membrane"/>
    <property type="evidence" value="ECO:0007669"/>
    <property type="project" value="TreeGrafter"/>
</dbReference>
<dbReference type="AlphaFoldDB" id="A0A318YZ28"/>
<evidence type="ECO:0000256" key="9">
    <source>
        <dbReference type="ARBA" id="ARBA00023002"/>
    </source>
</evidence>
<keyword evidence="10 14" id="KW-0408">Iron</keyword>
<dbReference type="GO" id="GO:0004768">
    <property type="term" value="F:stearoyl-CoA 9-desaturase activity"/>
    <property type="evidence" value="ECO:0007669"/>
    <property type="project" value="TreeGrafter"/>
</dbReference>
<keyword evidence="17" id="KW-1185">Reference proteome</keyword>
<protein>
    <recommendedName>
        <fullName evidence="15">Cytochrome b5 heme-binding domain-containing protein</fullName>
    </recommendedName>
</protein>
<proteinExistence type="inferred from homology"/>
<evidence type="ECO:0000256" key="8">
    <source>
        <dbReference type="ARBA" id="ARBA00022989"/>
    </source>
</evidence>
<comment type="similarity">
    <text evidence="14">Belongs to the cytochrome b5 family.</text>
</comment>
<dbReference type="PROSITE" id="PS00191">
    <property type="entry name" value="CYTOCHROME_B5_1"/>
    <property type="match status" value="1"/>
</dbReference>
<evidence type="ECO:0000256" key="1">
    <source>
        <dbReference type="ARBA" id="ARBA00004141"/>
    </source>
</evidence>
<evidence type="ECO:0000256" key="5">
    <source>
        <dbReference type="ARBA" id="ARBA00022692"/>
    </source>
</evidence>
<keyword evidence="8 14" id="KW-1133">Transmembrane helix</keyword>
<evidence type="ECO:0000313" key="16">
    <source>
        <dbReference type="EMBL" id="PYH40261.1"/>
    </source>
</evidence>
<evidence type="ECO:0000256" key="4">
    <source>
        <dbReference type="ARBA" id="ARBA00022617"/>
    </source>
</evidence>
<comment type="caution">
    <text evidence="14">Lacks conserved residue(s) required for the propagation of feature annotation.</text>
</comment>
<evidence type="ECO:0000313" key="17">
    <source>
        <dbReference type="Proteomes" id="UP000248349"/>
    </source>
</evidence>
<dbReference type="SMART" id="SM01117">
    <property type="entry name" value="Cyt-b5"/>
    <property type="match status" value="1"/>
</dbReference>
<dbReference type="PROSITE" id="PS50255">
    <property type="entry name" value="CYTOCHROME_B5_2"/>
    <property type="match status" value="1"/>
</dbReference>
<evidence type="ECO:0000256" key="11">
    <source>
        <dbReference type="ARBA" id="ARBA00023098"/>
    </source>
</evidence>
<dbReference type="GO" id="GO:0005506">
    <property type="term" value="F:iron ion binding"/>
    <property type="evidence" value="ECO:0007669"/>
    <property type="project" value="TreeGrafter"/>
</dbReference>
<dbReference type="InterPro" id="IPR018506">
    <property type="entry name" value="Cyt_B5_heme-BS"/>
</dbReference>
<keyword evidence="3" id="KW-0444">Lipid biosynthesis</keyword>
<sequence>MGLSDLELETLMTHAKSRSRSKPQKQTKHIIQKIFLRLIASKATFLATTNWLNVIFIIIIPTIGFWKARSVPLHTPTALWTVVYYFCTGFGISAGYHRLWSHSSYTASRPLKLFLALYGRGAREFIWAHMGWMIKKQDPETIRRVSISNRIKIRLWTYISHCIAGLGWGDWKGGLIYAGFVRLFVVQQLTFCINSIAHWIREQTYDNTRTPRNNTFAALITLGEGWHNFHHEFPSDYHCAVQWYQSLGLAGNLQRLHSNEIEKGLKQGKRALTVIAGVVHDVTEFIEHHPGGPIMIRGGIGKNATAMFNGGVYGRSRNWVLDEHRGAVG</sequence>
<feature type="transmembrane region" description="Helical" evidence="14">
    <location>
        <begin position="43"/>
        <end position="66"/>
    </location>
</feature>
<evidence type="ECO:0000256" key="7">
    <source>
        <dbReference type="ARBA" id="ARBA00022832"/>
    </source>
</evidence>
<name>A0A318YZ28_9EURO</name>
<evidence type="ECO:0000256" key="2">
    <source>
        <dbReference type="ARBA" id="ARBA00009295"/>
    </source>
</evidence>
<evidence type="ECO:0000259" key="15">
    <source>
        <dbReference type="PROSITE" id="PS50255"/>
    </source>
</evidence>
<dbReference type="GO" id="GO:0006636">
    <property type="term" value="P:unsaturated fatty acid biosynthetic process"/>
    <property type="evidence" value="ECO:0007669"/>
    <property type="project" value="TreeGrafter"/>
</dbReference>
<reference evidence="16 17" key="1">
    <citation type="submission" date="2016-12" db="EMBL/GenBank/DDBJ databases">
        <title>The genomes of Aspergillus section Nigri reveals drivers in fungal speciation.</title>
        <authorList>
            <consortium name="DOE Joint Genome Institute"/>
            <person name="Vesth T.C."/>
            <person name="Nybo J."/>
            <person name="Theobald S."/>
            <person name="Brandl J."/>
            <person name="Frisvad J.C."/>
            <person name="Nielsen K.F."/>
            <person name="Lyhne E.K."/>
            <person name="Kogle M.E."/>
            <person name="Kuo A."/>
            <person name="Riley R."/>
            <person name="Clum A."/>
            <person name="Nolan M."/>
            <person name="Lipzen A."/>
            <person name="Salamov A."/>
            <person name="Henrissat B."/>
            <person name="Wiebenga A."/>
            <person name="De Vries R.P."/>
            <person name="Grigoriev I.V."/>
            <person name="Mortensen U.H."/>
            <person name="Andersen M.R."/>
            <person name="Baker S.E."/>
        </authorList>
    </citation>
    <scope>NUCLEOTIDE SEQUENCE [LARGE SCALE GENOMIC DNA]</scope>
    <source>
        <strain evidence="16 17">JOP 1030-1</strain>
    </source>
</reference>
<keyword evidence="11" id="KW-0443">Lipid metabolism</keyword>
<dbReference type="EMBL" id="KZ821292">
    <property type="protein sequence ID" value="PYH40261.1"/>
    <property type="molecule type" value="Genomic_DNA"/>
</dbReference>
<accession>A0A318YZ28</accession>
<feature type="domain" description="Cytochrome b5 heme-binding" evidence="15">
    <location>
        <begin position="257"/>
        <end position="329"/>
    </location>
</feature>
<keyword evidence="7" id="KW-0276">Fatty acid metabolism</keyword>
<dbReference type="InterPro" id="IPR015876">
    <property type="entry name" value="Acyl-CoA_DS"/>
</dbReference>
<dbReference type="InterPro" id="IPR036400">
    <property type="entry name" value="Cyt_B5-like_heme/steroid_sf"/>
</dbReference>
<dbReference type="CDD" id="cd03505">
    <property type="entry name" value="Delta9-FADS-like"/>
    <property type="match status" value="1"/>
</dbReference>
<dbReference type="InterPro" id="IPR001199">
    <property type="entry name" value="Cyt_B5-like_heme/steroid-bd"/>
</dbReference>
<dbReference type="PRINTS" id="PR00075">
    <property type="entry name" value="FACDDSATRASE"/>
</dbReference>
<keyword evidence="13" id="KW-0275">Fatty acid biosynthesis</keyword>
<dbReference type="GeneID" id="37078257"/>
<comment type="subcellular location">
    <subcellularLocation>
        <location evidence="1">Membrane</location>
        <topology evidence="1">Multi-pass membrane protein</topology>
    </subcellularLocation>
</comment>
<comment type="similarity">
    <text evidence="2">Belongs to the fatty acid desaturase type 1 family.</text>
</comment>
<evidence type="ECO:0000256" key="10">
    <source>
        <dbReference type="ARBA" id="ARBA00023004"/>
    </source>
</evidence>
<dbReference type="GO" id="GO:0020037">
    <property type="term" value="F:heme binding"/>
    <property type="evidence" value="ECO:0007669"/>
    <property type="project" value="UniProtKB-UniRule"/>
</dbReference>
<feature type="transmembrane region" description="Helical" evidence="14">
    <location>
        <begin position="78"/>
        <end position="99"/>
    </location>
</feature>
<organism evidence="16 17">
    <name type="scientific">Aspergillus saccharolyticus JOP 1030-1</name>
    <dbReference type="NCBI Taxonomy" id="1450539"/>
    <lineage>
        <taxon>Eukaryota</taxon>
        <taxon>Fungi</taxon>
        <taxon>Dikarya</taxon>
        <taxon>Ascomycota</taxon>
        <taxon>Pezizomycotina</taxon>
        <taxon>Eurotiomycetes</taxon>
        <taxon>Eurotiomycetidae</taxon>
        <taxon>Eurotiales</taxon>
        <taxon>Aspergillaceae</taxon>
        <taxon>Aspergillus</taxon>
        <taxon>Aspergillus subgen. Circumdati</taxon>
    </lineage>
</organism>
<evidence type="ECO:0000256" key="12">
    <source>
        <dbReference type="ARBA" id="ARBA00023136"/>
    </source>
</evidence>
<dbReference type="OrthoDB" id="10260134at2759"/>
<gene>
    <name evidence="16" type="ORF">BP01DRAFT_378015</name>
</gene>
<evidence type="ECO:0000256" key="3">
    <source>
        <dbReference type="ARBA" id="ARBA00022516"/>
    </source>
</evidence>
<keyword evidence="9" id="KW-0560">Oxidoreductase</keyword>
<evidence type="ECO:0000256" key="13">
    <source>
        <dbReference type="ARBA" id="ARBA00023160"/>
    </source>
</evidence>
<dbReference type="Pfam" id="PF00173">
    <property type="entry name" value="Cyt-b5"/>
    <property type="match status" value="1"/>
</dbReference>
<dbReference type="Proteomes" id="UP000248349">
    <property type="component" value="Unassembled WGS sequence"/>
</dbReference>
<dbReference type="RefSeq" id="XP_025426243.1">
    <property type="nucleotide sequence ID" value="XM_025577028.1"/>
</dbReference>
<keyword evidence="5 14" id="KW-0812">Transmembrane</keyword>
<dbReference type="PANTHER" id="PTHR11351">
    <property type="entry name" value="ACYL-COA DESATURASE"/>
    <property type="match status" value="1"/>
</dbReference>
<keyword evidence="12 14" id="KW-0472">Membrane</keyword>
<dbReference type="STRING" id="1450539.A0A318YZ28"/>
<evidence type="ECO:0000256" key="6">
    <source>
        <dbReference type="ARBA" id="ARBA00022723"/>
    </source>
</evidence>
<dbReference type="SUPFAM" id="SSF55856">
    <property type="entry name" value="Cytochrome b5-like heme/steroid binding domain"/>
    <property type="match status" value="1"/>
</dbReference>
<evidence type="ECO:0000256" key="14">
    <source>
        <dbReference type="RuleBase" id="RU362121"/>
    </source>
</evidence>
<dbReference type="PANTHER" id="PTHR11351:SF31">
    <property type="entry name" value="DESATURASE 1, ISOFORM A-RELATED"/>
    <property type="match status" value="1"/>
</dbReference>
<keyword evidence="4 14" id="KW-0349">Heme</keyword>